<dbReference type="eggNOG" id="ENOG5033I0J">
    <property type="taxonomic scope" value="Bacteria"/>
</dbReference>
<dbReference type="AlphaFoldDB" id="L0DLQ8"/>
<dbReference type="RefSeq" id="WP_015249405.1">
    <property type="nucleotide sequence ID" value="NC_019892.1"/>
</dbReference>
<dbReference type="Proteomes" id="UP000010798">
    <property type="component" value="Chromosome"/>
</dbReference>
<evidence type="ECO:0000256" key="1">
    <source>
        <dbReference type="SAM" id="MobiDB-lite"/>
    </source>
</evidence>
<sequence>MDHTKRELRQQKREIKRAGGKRRRRLLKQGLAERPEEAVDTVFDFGRYSSAKLNGIDRDSTRQRQAPPEPA</sequence>
<reference evidence="2 3" key="1">
    <citation type="submission" date="2012-02" db="EMBL/GenBank/DDBJ databases">
        <title>Complete sequence of chromosome of Singulisphaera acidiphila DSM 18658.</title>
        <authorList>
            <consortium name="US DOE Joint Genome Institute (JGI-PGF)"/>
            <person name="Lucas S."/>
            <person name="Copeland A."/>
            <person name="Lapidus A."/>
            <person name="Glavina del Rio T."/>
            <person name="Dalin E."/>
            <person name="Tice H."/>
            <person name="Bruce D."/>
            <person name="Goodwin L."/>
            <person name="Pitluck S."/>
            <person name="Peters L."/>
            <person name="Ovchinnikova G."/>
            <person name="Chertkov O."/>
            <person name="Kyrpides N."/>
            <person name="Mavromatis K."/>
            <person name="Ivanova N."/>
            <person name="Brettin T."/>
            <person name="Detter J.C."/>
            <person name="Han C."/>
            <person name="Larimer F."/>
            <person name="Land M."/>
            <person name="Hauser L."/>
            <person name="Markowitz V."/>
            <person name="Cheng J.-F."/>
            <person name="Hugenholtz P."/>
            <person name="Woyke T."/>
            <person name="Wu D."/>
            <person name="Tindall B."/>
            <person name="Pomrenke H."/>
            <person name="Brambilla E."/>
            <person name="Klenk H.-P."/>
            <person name="Eisen J.A."/>
        </authorList>
    </citation>
    <scope>NUCLEOTIDE SEQUENCE [LARGE SCALE GENOMIC DNA]</scope>
    <source>
        <strain evidence="3">ATCC BAA-1392 / DSM 18658 / VKM B-2454 / MOB10</strain>
    </source>
</reference>
<dbReference type="EMBL" id="CP003364">
    <property type="protein sequence ID" value="AGA30319.1"/>
    <property type="molecule type" value="Genomic_DNA"/>
</dbReference>
<protein>
    <submittedName>
        <fullName evidence="2">Uncharacterized protein</fullName>
    </submittedName>
</protein>
<evidence type="ECO:0000313" key="3">
    <source>
        <dbReference type="Proteomes" id="UP000010798"/>
    </source>
</evidence>
<proteinExistence type="predicted"/>
<gene>
    <name evidence="2" type="ordered locus">Sinac_6221</name>
</gene>
<organism evidence="2 3">
    <name type="scientific">Singulisphaera acidiphila (strain ATCC BAA-1392 / DSM 18658 / VKM B-2454 / MOB10)</name>
    <dbReference type="NCBI Taxonomy" id="886293"/>
    <lineage>
        <taxon>Bacteria</taxon>
        <taxon>Pseudomonadati</taxon>
        <taxon>Planctomycetota</taxon>
        <taxon>Planctomycetia</taxon>
        <taxon>Isosphaerales</taxon>
        <taxon>Isosphaeraceae</taxon>
        <taxon>Singulisphaera</taxon>
    </lineage>
</organism>
<feature type="compositionally biased region" description="Basic and acidic residues" evidence="1">
    <location>
        <begin position="1"/>
        <end position="17"/>
    </location>
</feature>
<evidence type="ECO:0000313" key="2">
    <source>
        <dbReference type="EMBL" id="AGA30319.1"/>
    </source>
</evidence>
<feature type="compositionally biased region" description="Basic residues" evidence="1">
    <location>
        <begin position="18"/>
        <end position="27"/>
    </location>
</feature>
<accession>L0DLQ8</accession>
<name>L0DLQ8_SINAD</name>
<feature type="region of interest" description="Disordered" evidence="1">
    <location>
        <begin position="1"/>
        <end position="33"/>
    </location>
</feature>
<dbReference type="STRING" id="886293.Sinac_6221"/>
<dbReference type="HOGENOM" id="CLU_2737860_0_0_0"/>
<dbReference type="KEGG" id="saci:Sinac_6221"/>
<feature type="region of interest" description="Disordered" evidence="1">
    <location>
        <begin position="52"/>
        <end position="71"/>
    </location>
</feature>
<keyword evidence="3" id="KW-1185">Reference proteome</keyword>